<feature type="transmembrane region" description="Helical" evidence="5">
    <location>
        <begin position="109"/>
        <end position="127"/>
    </location>
</feature>
<dbReference type="InterPro" id="IPR013057">
    <property type="entry name" value="AA_transpt_TM"/>
</dbReference>
<feature type="transmembrane region" description="Helical" evidence="5">
    <location>
        <begin position="177"/>
        <end position="202"/>
    </location>
</feature>
<evidence type="ECO:0000256" key="2">
    <source>
        <dbReference type="ARBA" id="ARBA00022692"/>
    </source>
</evidence>
<comment type="subcellular location">
    <subcellularLocation>
        <location evidence="1">Membrane</location>
        <topology evidence="1">Multi-pass membrane protein</topology>
    </subcellularLocation>
</comment>
<dbReference type="GO" id="GO:0015179">
    <property type="term" value="F:L-amino acid transmembrane transporter activity"/>
    <property type="evidence" value="ECO:0007669"/>
    <property type="project" value="TreeGrafter"/>
</dbReference>
<keyword evidence="4 5" id="KW-0472">Membrane</keyword>
<feature type="transmembrane region" description="Helical" evidence="5">
    <location>
        <begin position="232"/>
        <end position="254"/>
    </location>
</feature>
<dbReference type="EMBL" id="VTPC01007668">
    <property type="protein sequence ID" value="KAF2893776.1"/>
    <property type="molecule type" value="Genomic_DNA"/>
</dbReference>
<dbReference type="PANTHER" id="PTHR22950:SF349">
    <property type="entry name" value="AMINO ACID TRANSPORTER TRANSMEMBRANE DOMAIN-CONTAINING PROTEIN"/>
    <property type="match status" value="1"/>
</dbReference>
<evidence type="ECO:0000313" key="7">
    <source>
        <dbReference type="EMBL" id="KAF2893776.1"/>
    </source>
</evidence>
<dbReference type="PANTHER" id="PTHR22950">
    <property type="entry name" value="AMINO ACID TRANSPORTER"/>
    <property type="match status" value="1"/>
</dbReference>
<protein>
    <recommendedName>
        <fullName evidence="6">Amino acid transporter transmembrane domain-containing protein</fullName>
    </recommendedName>
</protein>
<dbReference type="OrthoDB" id="1684102at2759"/>
<accession>A0A8K0GCC5</accession>
<evidence type="ECO:0000256" key="4">
    <source>
        <dbReference type="ARBA" id="ARBA00023136"/>
    </source>
</evidence>
<feature type="transmembrane region" description="Helical" evidence="5">
    <location>
        <begin position="266"/>
        <end position="285"/>
    </location>
</feature>
<evidence type="ECO:0000256" key="3">
    <source>
        <dbReference type="ARBA" id="ARBA00022989"/>
    </source>
</evidence>
<feature type="transmembrane region" description="Helical" evidence="5">
    <location>
        <begin position="326"/>
        <end position="346"/>
    </location>
</feature>
<dbReference type="AlphaFoldDB" id="A0A8K0GCC5"/>
<keyword evidence="8" id="KW-1185">Reference proteome</keyword>
<feature type="transmembrane region" description="Helical" evidence="5">
    <location>
        <begin position="291"/>
        <end position="314"/>
    </location>
</feature>
<evidence type="ECO:0000256" key="5">
    <source>
        <dbReference type="SAM" id="Phobius"/>
    </source>
</evidence>
<proteinExistence type="predicted"/>
<comment type="caution">
    <text evidence="7">The sequence shown here is derived from an EMBL/GenBank/DDBJ whole genome shotgun (WGS) entry which is preliminary data.</text>
</comment>
<reference evidence="7" key="1">
    <citation type="submission" date="2019-08" db="EMBL/GenBank/DDBJ databases">
        <title>The genome of the North American firefly Photinus pyralis.</title>
        <authorList>
            <consortium name="Photinus pyralis genome working group"/>
            <person name="Fallon T.R."/>
            <person name="Sander Lower S.E."/>
            <person name="Weng J.-K."/>
        </authorList>
    </citation>
    <scope>NUCLEOTIDE SEQUENCE</scope>
    <source>
        <strain evidence="7">TRF0915ILg1</strain>
        <tissue evidence="7">Whole body</tissue>
    </source>
</reference>
<organism evidence="7 8">
    <name type="scientific">Ignelater luminosus</name>
    <name type="common">Cucubano</name>
    <name type="synonym">Pyrophorus luminosus</name>
    <dbReference type="NCBI Taxonomy" id="2038154"/>
    <lineage>
        <taxon>Eukaryota</taxon>
        <taxon>Metazoa</taxon>
        <taxon>Ecdysozoa</taxon>
        <taxon>Arthropoda</taxon>
        <taxon>Hexapoda</taxon>
        <taxon>Insecta</taxon>
        <taxon>Pterygota</taxon>
        <taxon>Neoptera</taxon>
        <taxon>Endopterygota</taxon>
        <taxon>Coleoptera</taxon>
        <taxon>Polyphaga</taxon>
        <taxon>Elateriformia</taxon>
        <taxon>Elateroidea</taxon>
        <taxon>Elateridae</taxon>
        <taxon>Agrypninae</taxon>
        <taxon>Pyrophorini</taxon>
        <taxon>Ignelater</taxon>
    </lineage>
</organism>
<evidence type="ECO:0000313" key="8">
    <source>
        <dbReference type="Proteomes" id="UP000801492"/>
    </source>
</evidence>
<gene>
    <name evidence="7" type="ORF">ILUMI_12398</name>
</gene>
<feature type="non-terminal residue" evidence="7">
    <location>
        <position position="377"/>
    </location>
</feature>
<dbReference type="Proteomes" id="UP000801492">
    <property type="component" value="Unassembled WGS sequence"/>
</dbReference>
<sequence length="377" mass="42364">LNACTEIKNQLDMEQFPDFATTVELCFQNGTEKVQKYATVMRRIVNIFLCLTQLGFCCVYIVFVASTTQQIFEWYGHNYNVQGIMAVVIIPIILSCLIRNLKYLAPVSALANVFLFIGAVMCMYYAIKNLEIHQSVKYAAGIHELPLFFGTALFAFEGIGTVIPLKSDMKDPPRFDSLYGVLNIGKCSVMVMYVLLGVLAYIKYGHEIQGSVTLNLPKDEATAQAVKGCTGFAIMFTYAIQFYVPFQILWVWILESQGPFKYSLTMEMGFRVCLVLLTFVLAEAIPYLDLFISLVGAFSSTALALLIPPVLEYVMASKTEKLTKWILFKDAFIFIVGVLGTITGTYESIRAIVNQIQNASERNANFVAKYWVSWSRP</sequence>
<dbReference type="GO" id="GO:0005774">
    <property type="term" value="C:vacuolar membrane"/>
    <property type="evidence" value="ECO:0007669"/>
    <property type="project" value="TreeGrafter"/>
</dbReference>
<name>A0A8K0GCC5_IGNLU</name>
<feature type="transmembrane region" description="Helical" evidence="5">
    <location>
        <begin position="79"/>
        <end position="97"/>
    </location>
</feature>
<dbReference type="Pfam" id="PF01490">
    <property type="entry name" value="Aa_trans"/>
    <property type="match status" value="1"/>
</dbReference>
<keyword evidence="3 5" id="KW-1133">Transmembrane helix</keyword>
<feature type="domain" description="Amino acid transporter transmembrane" evidence="6">
    <location>
        <begin position="35"/>
        <end position="349"/>
    </location>
</feature>
<feature type="transmembrane region" description="Helical" evidence="5">
    <location>
        <begin position="44"/>
        <end position="67"/>
    </location>
</feature>
<evidence type="ECO:0000259" key="6">
    <source>
        <dbReference type="Pfam" id="PF01490"/>
    </source>
</evidence>
<evidence type="ECO:0000256" key="1">
    <source>
        <dbReference type="ARBA" id="ARBA00004141"/>
    </source>
</evidence>
<keyword evidence="2 5" id="KW-0812">Transmembrane</keyword>